<protein>
    <submittedName>
        <fullName evidence="2">Valine--tRNA ligase</fullName>
    </submittedName>
</protein>
<comment type="caution">
    <text evidence="2">The sequence shown here is derived from an EMBL/GenBank/DDBJ whole genome shotgun (WGS) entry which is preliminary data.</text>
</comment>
<accession>A0ABX0DE10</accession>
<dbReference type="RefSeq" id="WP_165183342.1">
    <property type="nucleotide sequence ID" value="NZ_JAAKZI010000038.1"/>
</dbReference>
<evidence type="ECO:0000256" key="1">
    <source>
        <dbReference type="SAM" id="MobiDB-lite"/>
    </source>
</evidence>
<gene>
    <name evidence="2" type="ORF">G6N77_16920</name>
</gene>
<evidence type="ECO:0000313" key="2">
    <source>
        <dbReference type="EMBL" id="NGN85129.1"/>
    </source>
</evidence>
<sequence length="78" mass="8727">MSDFMALLLAQQTERERTVALEQRRLLLEAHGTDPRFHRAPGVFQRLQAHFLKSVRSPGRDTEVPAHRAAGSAIHGNA</sequence>
<proteinExistence type="predicted"/>
<keyword evidence="3" id="KW-1185">Reference proteome</keyword>
<feature type="region of interest" description="Disordered" evidence="1">
    <location>
        <begin position="55"/>
        <end position="78"/>
    </location>
</feature>
<name>A0ABX0DE10_9MICC</name>
<organism evidence="2 3">
    <name type="scientific">Arthrobacter silviterrae</name>
    <dbReference type="NCBI Taxonomy" id="2026658"/>
    <lineage>
        <taxon>Bacteria</taxon>
        <taxon>Bacillati</taxon>
        <taxon>Actinomycetota</taxon>
        <taxon>Actinomycetes</taxon>
        <taxon>Micrococcales</taxon>
        <taxon>Micrococcaceae</taxon>
        <taxon>Arthrobacter</taxon>
    </lineage>
</organism>
<keyword evidence="2" id="KW-0436">Ligase</keyword>
<reference evidence="2 3" key="1">
    <citation type="submission" date="2020-02" db="EMBL/GenBank/DDBJ databases">
        <title>Genome sequence of the type strain DSM 27180 of Arthrobacter silviterrae.</title>
        <authorList>
            <person name="Gao J."/>
            <person name="Sun J."/>
        </authorList>
    </citation>
    <scope>NUCLEOTIDE SEQUENCE [LARGE SCALE GENOMIC DNA]</scope>
    <source>
        <strain evidence="2 3">DSM 27180</strain>
    </source>
</reference>
<dbReference type="Proteomes" id="UP000479226">
    <property type="component" value="Unassembled WGS sequence"/>
</dbReference>
<dbReference type="GO" id="GO:0016874">
    <property type="term" value="F:ligase activity"/>
    <property type="evidence" value="ECO:0007669"/>
    <property type="project" value="UniProtKB-KW"/>
</dbReference>
<evidence type="ECO:0000313" key="3">
    <source>
        <dbReference type="Proteomes" id="UP000479226"/>
    </source>
</evidence>
<dbReference type="EMBL" id="JAAKZI010000038">
    <property type="protein sequence ID" value="NGN85129.1"/>
    <property type="molecule type" value="Genomic_DNA"/>
</dbReference>